<dbReference type="PANTHER" id="PTHR11091:SF0">
    <property type="entry name" value="MALATE DEHYDROGENASE"/>
    <property type="match status" value="1"/>
</dbReference>
<reference evidence="4" key="1">
    <citation type="submission" date="2016-10" db="EMBL/GenBank/DDBJ databases">
        <authorList>
            <person name="Varghese N."/>
            <person name="Submissions S."/>
        </authorList>
    </citation>
    <scope>NUCLEOTIDE SEQUENCE [LARGE SCALE GENOMIC DNA]</scope>
    <source>
        <strain evidence="4">DSM 13234</strain>
    </source>
</reference>
<dbReference type="AlphaFoldDB" id="A0A1H6GUJ8"/>
<evidence type="ECO:0000313" key="3">
    <source>
        <dbReference type="EMBL" id="SEH25505.1"/>
    </source>
</evidence>
<dbReference type="InterPro" id="IPR036111">
    <property type="entry name" value="Mal/L-sulfo/L-lacto_DH-like_sf"/>
</dbReference>
<comment type="similarity">
    <text evidence="1">Belongs to the LDH2/MDH2 oxidoreductase family.</text>
</comment>
<dbReference type="GO" id="GO:0016491">
    <property type="term" value="F:oxidoreductase activity"/>
    <property type="evidence" value="ECO:0007669"/>
    <property type="project" value="UniProtKB-KW"/>
</dbReference>
<dbReference type="SUPFAM" id="SSF89733">
    <property type="entry name" value="L-sulfolactate dehydrogenase-like"/>
    <property type="match status" value="1"/>
</dbReference>
<protein>
    <submittedName>
        <fullName evidence="3">Malate/lactate/ureidoglycolate dehydrogenase, LDH2 family</fullName>
    </submittedName>
</protein>
<dbReference type="Proteomes" id="UP000182983">
    <property type="component" value="Unassembled WGS sequence"/>
</dbReference>
<dbReference type="PANTHER" id="PTHR11091">
    <property type="entry name" value="OXIDOREDUCTASE-RELATED"/>
    <property type="match status" value="1"/>
</dbReference>
<keyword evidence="4" id="KW-1185">Reference proteome</keyword>
<dbReference type="Pfam" id="PF02615">
    <property type="entry name" value="Ldh_2"/>
    <property type="match status" value="1"/>
</dbReference>
<keyword evidence="2" id="KW-0560">Oxidoreductase</keyword>
<name>A0A1H6GUJ8_MAGFU</name>
<dbReference type="InterPro" id="IPR003767">
    <property type="entry name" value="Malate/L-lactate_DH-like"/>
</dbReference>
<accession>A0A1H6GUJ8</accession>
<dbReference type="Gene3D" id="1.10.1530.10">
    <property type="match status" value="1"/>
</dbReference>
<proteinExistence type="inferred from homology"/>
<dbReference type="EMBL" id="FNWO01000001">
    <property type="protein sequence ID" value="SEH25505.1"/>
    <property type="molecule type" value="Genomic_DNA"/>
</dbReference>
<sequence length="347" mass="35643">MSHTSPISPPPAALTLPAGTLERWTQGILSRVGLSDEDAALAAAGLIDADRRGYATHGIARLDAYVTRLQSGEINPTPRLAITDQAGVLSIDGDLGLGLAVGVRSIDAALSHLDGKAAQIFLLRRSGHLGALGFYVRRAALAGKVALLAQVSQPIMAPPGSLAPAIGNNPIALAAPMQDGPPLVIDLSCSRVARGNVFLAARTGSPIPEDWAIGRDGTPTTDPAEALLGAMLPMGDHKGLALAMLVQVLAGSLTGTEPHSGVSKGVAIEVGAFGLVIDPDRLVGRAAFDTHIERWTNRYRAAVGSNGRLPGRGDPADLVTLPPSIRDELANLGATFGLPLPSGTNLS</sequence>
<dbReference type="OrthoDB" id="9811519at2"/>
<dbReference type="Gene3D" id="3.30.1370.60">
    <property type="entry name" value="Hypothetical oxidoreductase yiak, domain 2"/>
    <property type="match status" value="1"/>
</dbReference>
<dbReference type="RefSeq" id="WP_074764660.1">
    <property type="nucleotide sequence ID" value="NZ_FNWO01000001.1"/>
</dbReference>
<dbReference type="InterPro" id="IPR043144">
    <property type="entry name" value="Mal/L-sulf/L-lact_DH-like_ah"/>
</dbReference>
<dbReference type="InterPro" id="IPR043143">
    <property type="entry name" value="Mal/L-sulf/L-lact_DH-like_NADP"/>
</dbReference>
<organism evidence="3 4">
    <name type="scientific">Magnetospirillum fulvum</name>
    <name type="common">Rhodospirillum fulvum</name>
    <dbReference type="NCBI Taxonomy" id="1082"/>
    <lineage>
        <taxon>Bacteria</taxon>
        <taxon>Pseudomonadati</taxon>
        <taxon>Pseudomonadota</taxon>
        <taxon>Alphaproteobacteria</taxon>
        <taxon>Rhodospirillales</taxon>
        <taxon>Rhodospirillaceae</taxon>
        <taxon>Magnetospirillum</taxon>
    </lineage>
</organism>
<evidence type="ECO:0000313" key="4">
    <source>
        <dbReference type="Proteomes" id="UP000182983"/>
    </source>
</evidence>
<evidence type="ECO:0000256" key="2">
    <source>
        <dbReference type="ARBA" id="ARBA00023002"/>
    </source>
</evidence>
<gene>
    <name evidence="3" type="ORF">SAMN04244559_00214</name>
</gene>
<evidence type="ECO:0000256" key="1">
    <source>
        <dbReference type="ARBA" id="ARBA00006056"/>
    </source>
</evidence>